<dbReference type="PANTHER" id="PTHR30023">
    <property type="entry name" value="D-ALANYL-D-ALANINE CARBOXYPEPTIDASE"/>
    <property type="match status" value="1"/>
</dbReference>
<comment type="caution">
    <text evidence="3">The sequence shown here is derived from an EMBL/GenBank/DDBJ whole genome shotgun (WGS) entry which is preliminary data.</text>
</comment>
<dbReference type="SUPFAM" id="SSF56601">
    <property type="entry name" value="beta-lactamase/transpeptidase-like"/>
    <property type="match status" value="1"/>
</dbReference>
<keyword evidence="3" id="KW-0645">Protease</keyword>
<comment type="similarity">
    <text evidence="1">Belongs to the peptidase S13 family.</text>
</comment>
<keyword evidence="4" id="KW-1185">Reference proteome</keyword>
<protein>
    <submittedName>
        <fullName evidence="3">D-alanyl-D-alanine carboxypeptidase DacC</fullName>
    </submittedName>
</protein>
<reference evidence="3" key="2">
    <citation type="submission" date="2020-09" db="EMBL/GenBank/DDBJ databases">
        <authorList>
            <person name="Sun Q."/>
            <person name="Zhou Y."/>
        </authorList>
    </citation>
    <scope>NUCLEOTIDE SEQUENCE</scope>
    <source>
        <strain evidence="3">CGMCC 1.12408</strain>
    </source>
</reference>
<sequence>MAGRWESLEKLLNEEKELKGALAGISIRSRDSGKLLFHNLGDTRLHPASNMKIFTSSVGLAVLGEEYRFSTELWIDGIIEENILHGNLYLKGKGDPTLLQSDIDRLAKVIKNEGINIINGNVVGDDTWYDNVRLSQDLNWNDEHYYYGSQVSALTVSPNEDYDSGTIMLTITPGKKLGEKATIALTPTTNYINITNKIRTVESNSIEDDTNIVVIREHGNNNVIVEGTIPLSSPVVHEWVAVWEPTEFVLELFGRSLKQYDVQYKGRILTGKTPENAKQLFIRDSIPLKDLCIPFMKLSNNGHGEIIVKELGRVVNGEGSWEEGLLVLEETLQKLGVDISKTVIRDGSGISHVTLIPPNEITKFLFRIQKEKWFDSFYRSLPVGGELDRMIGGTLNDRLDGLEVYAKTGTIKGVSTLSGYFKTEEGEDLIFSIMLNNLLDEEDGAKIIDKIVRFICSAKNKTIVS</sequence>
<dbReference type="GO" id="GO:0006508">
    <property type="term" value="P:proteolysis"/>
    <property type="evidence" value="ECO:0007669"/>
    <property type="project" value="InterPro"/>
</dbReference>
<evidence type="ECO:0000256" key="2">
    <source>
        <dbReference type="ARBA" id="ARBA00022801"/>
    </source>
</evidence>
<dbReference type="NCBIfam" id="TIGR00666">
    <property type="entry name" value="PBP4"/>
    <property type="match status" value="1"/>
</dbReference>
<dbReference type="Gene3D" id="3.40.710.10">
    <property type="entry name" value="DD-peptidase/beta-lactamase superfamily"/>
    <property type="match status" value="1"/>
</dbReference>
<dbReference type="InterPro" id="IPR012338">
    <property type="entry name" value="Beta-lactam/transpept-like"/>
</dbReference>
<dbReference type="AlphaFoldDB" id="A0A916S9K9"/>
<dbReference type="Gene3D" id="3.50.80.20">
    <property type="entry name" value="D-Ala-D-Ala carboxypeptidase C, peptidase S13"/>
    <property type="match status" value="1"/>
</dbReference>
<keyword evidence="3" id="KW-0121">Carboxypeptidase</keyword>
<dbReference type="InterPro" id="IPR000667">
    <property type="entry name" value="Peptidase_S13"/>
</dbReference>
<dbReference type="GO" id="GO:0000270">
    <property type="term" value="P:peptidoglycan metabolic process"/>
    <property type="evidence" value="ECO:0007669"/>
    <property type="project" value="TreeGrafter"/>
</dbReference>
<dbReference type="PANTHER" id="PTHR30023:SF0">
    <property type="entry name" value="PENICILLIN-SENSITIVE CARBOXYPEPTIDASE A"/>
    <property type="match status" value="1"/>
</dbReference>
<dbReference type="EMBL" id="BMEY01000021">
    <property type="protein sequence ID" value="GGA87395.1"/>
    <property type="molecule type" value="Genomic_DNA"/>
</dbReference>
<dbReference type="GO" id="GO:0004185">
    <property type="term" value="F:serine-type carboxypeptidase activity"/>
    <property type="evidence" value="ECO:0007669"/>
    <property type="project" value="InterPro"/>
</dbReference>
<organism evidence="3 4">
    <name type="scientific">Ornithinibacillus halotolerans</name>
    <dbReference type="NCBI Taxonomy" id="1274357"/>
    <lineage>
        <taxon>Bacteria</taxon>
        <taxon>Bacillati</taxon>
        <taxon>Bacillota</taxon>
        <taxon>Bacilli</taxon>
        <taxon>Bacillales</taxon>
        <taxon>Bacillaceae</taxon>
        <taxon>Ornithinibacillus</taxon>
    </lineage>
</organism>
<accession>A0A916S9K9</accession>
<gene>
    <name evidence="3" type="primary">dacC</name>
    <name evidence="3" type="ORF">GCM10008025_32780</name>
</gene>
<keyword evidence="2" id="KW-0378">Hydrolase</keyword>
<evidence type="ECO:0000313" key="4">
    <source>
        <dbReference type="Proteomes" id="UP000613512"/>
    </source>
</evidence>
<reference evidence="3" key="1">
    <citation type="journal article" date="2014" name="Int. J. Syst. Evol. Microbiol.">
        <title>Complete genome sequence of Corynebacterium casei LMG S-19264T (=DSM 44701T), isolated from a smear-ripened cheese.</title>
        <authorList>
            <consortium name="US DOE Joint Genome Institute (JGI-PGF)"/>
            <person name="Walter F."/>
            <person name="Albersmeier A."/>
            <person name="Kalinowski J."/>
            <person name="Ruckert C."/>
        </authorList>
    </citation>
    <scope>NUCLEOTIDE SEQUENCE</scope>
    <source>
        <strain evidence="3">CGMCC 1.12408</strain>
    </source>
</reference>
<proteinExistence type="inferred from homology"/>
<dbReference type="Pfam" id="PF02113">
    <property type="entry name" value="Peptidase_S13"/>
    <property type="match status" value="1"/>
</dbReference>
<dbReference type="PRINTS" id="PR00922">
    <property type="entry name" value="DADACBPTASE3"/>
</dbReference>
<name>A0A916S9K9_9BACI</name>
<dbReference type="RefSeq" id="WP_188385761.1">
    <property type="nucleotide sequence ID" value="NZ_BMEY01000021.1"/>
</dbReference>
<evidence type="ECO:0000313" key="3">
    <source>
        <dbReference type="EMBL" id="GGA87395.1"/>
    </source>
</evidence>
<evidence type="ECO:0000256" key="1">
    <source>
        <dbReference type="ARBA" id="ARBA00006096"/>
    </source>
</evidence>
<dbReference type="Proteomes" id="UP000613512">
    <property type="component" value="Unassembled WGS sequence"/>
</dbReference>